<dbReference type="GeneID" id="120113357"/>
<sequence>MRSRSLKNSMSMEVERPKLKDEPHLSCAYIRSLLSSSKSKTPTNSKSPDRVIGDGLSQDLAEYTECISKVQQRQSPPPPSQSRLRKKQVRRRLHTSRPYQERILNMAEARREIVAALKLHRATMKQANEEQQQNQRQQKQNSTQPSTLYSSLLALEEPHQELTDCRRNARIHPPNYTYPYYYQDPSFSPFLNPSSAWAYPTIPSLSIADHNLNLPLPNKPLGLNLNMQGFNNVDMSFCNSNTNNPPIQLSPPPSSCSSYSDFSPPIVLGLQVPSVSNVAPHASDVTSDPLSMVLHPEMDDEEMAKIRSIGEQYNIEWNDMMNLFTSVWWNKSLKDMEGSPDERMTGVEEDGFHVFDEFLDTPSWLSDGYAGDAKDMQQQQQMDGHYHTEDYLKDVTLPCWDIGEIESWDTEWLS</sequence>
<feature type="compositionally biased region" description="Low complexity" evidence="1">
    <location>
        <begin position="125"/>
        <end position="141"/>
    </location>
</feature>
<feature type="region of interest" description="Disordered" evidence="1">
    <location>
        <begin position="1"/>
        <end position="21"/>
    </location>
</feature>
<gene>
    <name evidence="3" type="primary">LOC120113357</name>
</gene>
<reference evidence="2" key="1">
    <citation type="journal article" date="2019" name="Nat. Commun.">
        <title>Genome-wide association mapping of date palm fruit traits.</title>
        <authorList>
            <person name="Hazzouri K.M."/>
            <person name="Gros-Balthazard M."/>
            <person name="Flowers J.M."/>
            <person name="Copetti D."/>
            <person name="Lemansour A."/>
            <person name="Lebrun M."/>
            <person name="Masmoudi K."/>
            <person name="Ferrand S."/>
            <person name="Dhar M.I."/>
            <person name="Fresquez Z.A."/>
            <person name="Rosas U."/>
            <person name="Zhang J."/>
            <person name="Talag J."/>
            <person name="Lee S."/>
            <person name="Kudrna D."/>
            <person name="Powell R.F."/>
            <person name="Leitch I.J."/>
            <person name="Krueger R.R."/>
            <person name="Wing R.A."/>
            <person name="Amiri K.M.A."/>
            <person name="Purugganan M.D."/>
        </authorList>
    </citation>
    <scope>NUCLEOTIDE SEQUENCE [LARGE SCALE GENOMIC DNA]</scope>
    <source>
        <strain evidence="2">cv. Khalas</strain>
    </source>
</reference>
<dbReference type="PANTHER" id="PTHR37256:SF1">
    <property type="entry name" value="MYB-LIKE PROTEIN A"/>
    <property type="match status" value="1"/>
</dbReference>
<feature type="region of interest" description="Disordered" evidence="1">
    <location>
        <begin position="124"/>
        <end position="146"/>
    </location>
</feature>
<feature type="region of interest" description="Disordered" evidence="1">
    <location>
        <begin position="33"/>
        <end position="54"/>
    </location>
</feature>
<dbReference type="KEGG" id="pda:120113357"/>
<protein>
    <submittedName>
        <fullName evidence="3">Dual specificity protein kinase splA-like</fullName>
    </submittedName>
</protein>
<reference evidence="3" key="2">
    <citation type="submission" date="2025-08" db="UniProtKB">
        <authorList>
            <consortium name="RefSeq"/>
        </authorList>
    </citation>
    <scope>IDENTIFICATION</scope>
    <source>
        <tissue evidence="3">Young leaves</tissue>
    </source>
</reference>
<keyword evidence="2" id="KW-1185">Reference proteome</keyword>
<feature type="compositionally biased region" description="Low complexity" evidence="1">
    <location>
        <begin position="33"/>
        <end position="46"/>
    </location>
</feature>
<dbReference type="RefSeq" id="XP_038990434.1">
    <property type="nucleotide sequence ID" value="XM_039134506.1"/>
</dbReference>
<feature type="compositionally biased region" description="Polar residues" evidence="1">
    <location>
        <begin position="1"/>
        <end position="11"/>
    </location>
</feature>
<accession>A0A8B9B3K2</accession>
<dbReference type="PANTHER" id="PTHR37256">
    <property type="entry name" value="E1A-BINDING PROTEIN P400-LIKE"/>
    <property type="match status" value="1"/>
</dbReference>
<feature type="region of interest" description="Disordered" evidence="1">
    <location>
        <begin position="69"/>
        <end position="98"/>
    </location>
</feature>
<organism evidence="2 3">
    <name type="scientific">Phoenix dactylifera</name>
    <name type="common">Date palm</name>
    <dbReference type="NCBI Taxonomy" id="42345"/>
    <lineage>
        <taxon>Eukaryota</taxon>
        <taxon>Viridiplantae</taxon>
        <taxon>Streptophyta</taxon>
        <taxon>Embryophyta</taxon>
        <taxon>Tracheophyta</taxon>
        <taxon>Spermatophyta</taxon>
        <taxon>Magnoliopsida</taxon>
        <taxon>Liliopsida</taxon>
        <taxon>Arecaceae</taxon>
        <taxon>Coryphoideae</taxon>
        <taxon>Phoeniceae</taxon>
        <taxon>Phoenix</taxon>
    </lineage>
</organism>
<evidence type="ECO:0000313" key="2">
    <source>
        <dbReference type="Proteomes" id="UP000228380"/>
    </source>
</evidence>
<dbReference type="OrthoDB" id="692030at2759"/>
<dbReference type="Proteomes" id="UP000228380">
    <property type="component" value="Chromosome 15"/>
</dbReference>
<proteinExistence type="predicted"/>
<name>A0A8B9B3K2_PHODC</name>
<dbReference type="AlphaFoldDB" id="A0A8B9B3K2"/>
<evidence type="ECO:0000256" key="1">
    <source>
        <dbReference type="SAM" id="MobiDB-lite"/>
    </source>
</evidence>
<evidence type="ECO:0000313" key="3">
    <source>
        <dbReference type="RefSeq" id="XP_038990434.1"/>
    </source>
</evidence>
<feature type="compositionally biased region" description="Basic residues" evidence="1">
    <location>
        <begin position="83"/>
        <end position="95"/>
    </location>
</feature>